<protein>
    <recommendedName>
        <fullName evidence="1">SET domain-containing protein</fullName>
    </recommendedName>
</protein>
<dbReference type="PROSITE" id="PS50280">
    <property type="entry name" value="SET"/>
    <property type="match status" value="1"/>
</dbReference>
<dbReference type="SUPFAM" id="SSF82199">
    <property type="entry name" value="SET domain"/>
    <property type="match status" value="1"/>
</dbReference>
<dbReference type="CDD" id="cd20071">
    <property type="entry name" value="SET_SMYD"/>
    <property type="match status" value="1"/>
</dbReference>
<dbReference type="PANTHER" id="PTHR47332">
    <property type="entry name" value="SET DOMAIN-CONTAINING PROTEIN 5"/>
    <property type="match status" value="1"/>
</dbReference>
<dbReference type="PANTHER" id="PTHR47332:SF4">
    <property type="entry name" value="SET DOMAIN-CONTAINING PROTEIN 5"/>
    <property type="match status" value="1"/>
</dbReference>
<sequence length="272" mass="30403">MTNSGKIAEVRPTGDGMGIGLFATMDIPMGTRILAESPLIFLPRSETPFLKLCDAVSLIDPKMTGFADLHCNTRLLNENLPGNIITQIRSENPQSTVDVQNKAFRSLLELYAIYHTNAVIITKDNKDTGSGVFLTYSRINHSCIPNAYHMWNASINRQIVHAGRDISAGQQIFVSYLGDSGDIMTREQRLKETQLYWGFVCSCKACTQSETTDVARKKMRDLRKALDQSYQLWPPADSKAGKIIALNALHNAQKLLHLMEEADLRGWRLCQA</sequence>
<dbReference type="InterPro" id="IPR001214">
    <property type="entry name" value="SET_dom"/>
</dbReference>
<gene>
    <name evidence="2" type="ORF">Daus18300_002946</name>
</gene>
<feature type="domain" description="SET" evidence="1">
    <location>
        <begin position="1"/>
        <end position="177"/>
    </location>
</feature>
<keyword evidence="3" id="KW-1185">Reference proteome</keyword>
<reference evidence="2 3" key="1">
    <citation type="journal article" date="2024" name="IMA Fungus">
        <title>IMA Genome - F19 : A genome assembly and annotation guide to empower mycologists, including annotated draft genome sequences of Ceratocystis pirilliformis, Diaporthe australafricana, Fusarium ophioides, Paecilomyces lecythidis, and Sporothrix stenoceras.</title>
        <authorList>
            <person name="Aylward J."/>
            <person name="Wilson A.M."/>
            <person name="Visagie C.M."/>
            <person name="Spraker J."/>
            <person name="Barnes I."/>
            <person name="Buitendag C."/>
            <person name="Ceriani C."/>
            <person name="Del Mar Angel L."/>
            <person name="du Plessis D."/>
            <person name="Fuchs T."/>
            <person name="Gasser K."/>
            <person name="Kramer D."/>
            <person name="Li W."/>
            <person name="Munsamy K."/>
            <person name="Piso A."/>
            <person name="Price J.L."/>
            <person name="Sonnekus B."/>
            <person name="Thomas C."/>
            <person name="van der Nest A."/>
            <person name="van Dijk A."/>
            <person name="van Heerden A."/>
            <person name="van Vuuren N."/>
            <person name="Yilmaz N."/>
            <person name="Duong T.A."/>
            <person name="van der Merwe N.A."/>
            <person name="Wingfield M.J."/>
            <person name="Wingfield B.D."/>
        </authorList>
    </citation>
    <scope>NUCLEOTIDE SEQUENCE [LARGE SCALE GENOMIC DNA]</scope>
    <source>
        <strain evidence="2 3">CMW 18300</strain>
    </source>
</reference>
<dbReference type="InterPro" id="IPR046341">
    <property type="entry name" value="SET_dom_sf"/>
</dbReference>
<dbReference type="Pfam" id="PF00856">
    <property type="entry name" value="SET"/>
    <property type="match status" value="1"/>
</dbReference>
<comment type="caution">
    <text evidence="2">The sequence shown here is derived from an EMBL/GenBank/DDBJ whole genome shotgun (WGS) entry which is preliminary data.</text>
</comment>
<dbReference type="Gene3D" id="2.170.270.10">
    <property type="entry name" value="SET domain"/>
    <property type="match status" value="1"/>
</dbReference>
<proteinExistence type="predicted"/>
<accession>A0ABR3XK11</accession>
<organism evidence="2 3">
    <name type="scientific">Diaporthe australafricana</name>
    <dbReference type="NCBI Taxonomy" id="127596"/>
    <lineage>
        <taxon>Eukaryota</taxon>
        <taxon>Fungi</taxon>
        <taxon>Dikarya</taxon>
        <taxon>Ascomycota</taxon>
        <taxon>Pezizomycotina</taxon>
        <taxon>Sordariomycetes</taxon>
        <taxon>Sordariomycetidae</taxon>
        <taxon>Diaporthales</taxon>
        <taxon>Diaporthaceae</taxon>
        <taxon>Diaporthe</taxon>
    </lineage>
</organism>
<evidence type="ECO:0000259" key="1">
    <source>
        <dbReference type="PROSITE" id="PS50280"/>
    </source>
</evidence>
<dbReference type="EMBL" id="JAWRVE010000017">
    <property type="protein sequence ID" value="KAL1876317.1"/>
    <property type="molecule type" value="Genomic_DNA"/>
</dbReference>
<dbReference type="InterPro" id="IPR053185">
    <property type="entry name" value="SET_domain_protein"/>
</dbReference>
<evidence type="ECO:0000313" key="2">
    <source>
        <dbReference type="EMBL" id="KAL1876317.1"/>
    </source>
</evidence>
<evidence type="ECO:0000313" key="3">
    <source>
        <dbReference type="Proteomes" id="UP001583177"/>
    </source>
</evidence>
<name>A0ABR3XK11_9PEZI</name>
<dbReference type="SMART" id="SM00317">
    <property type="entry name" value="SET"/>
    <property type="match status" value="1"/>
</dbReference>
<dbReference type="Proteomes" id="UP001583177">
    <property type="component" value="Unassembled WGS sequence"/>
</dbReference>